<feature type="region of interest" description="Disordered" evidence="1">
    <location>
        <begin position="281"/>
        <end position="304"/>
    </location>
</feature>
<organism evidence="2 3">
    <name type="scientific">Haloarcula mannanilytica</name>
    <dbReference type="NCBI Taxonomy" id="2509225"/>
    <lineage>
        <taxon>Archaea</taxon>
        <taxon>Methanobacteriati</taxon>
        <taxon>Methanobacteriota</taxon>
        <taxon>Stenosarchaea group</taxon>
        <taxon>Halobacteria</taxon>
        <taxon>Halobacteriales</taxon>
        <taxon>Haloarculaceae</taxon>
        <taxon>Haloarcula</taxon>
    </lineage>
</organism>
<dbReference type="InterPro" id="IPR016024">
    <property type="entry name" value="ARM-type_fold"/>
</dbReference>
<proteinExistence type="predicted"/>
<dbReference type="SUPFAM" id="SSF48371">
    <property type="entry name" value="ARM repeat"/>
    <property type="match status" value="1"/>
</dbReference>
<reference evidence="2 3" key="1">
    <citation type="submission" date="2019-02" db="EMBL/GenBank/DDBJ databases">
        <title>Haloarcula mannanilyticum sp. nov., a mannan degrading haloarchaeon isolated from commercial salt.</title>
        <authorList>
            <person name="Enomoto S."/>
            <person name="Shimane Y."/>
            <person name="Kamekura M."/>
            <person name="Ito T."/>
            <person name="Moriya O."/>
            <person name="Ihara K."/>
            <person name="Takahashi-Ando N."/>
            <person name="Fukushima Y."/>
            <person name="Yoshida Y."/>
            <person name="Usama R."/>
            <person name="Takai K."/>
            <person name="Minegishi H."/>
        </authorList>
    </citation>
    <scope>NUCLEOTIDE SEQUENCE [LARGE SCALE GENOMIC DNA]</scope>
    <source>
        <strain evidence="2 3">MD130-1</strain>
    </source>
</reference>
<dbReference type="Gene3D" id="1.25.10.10">
    <property type="entry name" value="Leucine-rich Repeat Variant"/>
    <property type="match status" value="2"/>
</dbReference>
<dbReference type="RefSeq" id="WP_137685363.1">
    <property type="nucleotide sequence ID" value="NZ_BIXZ01000013.1"/>
</dbReference>
<gene>
    <name evidence="2" type="ORF">Harman_38990</name>
</gene>
<dbReference type="Proteomes" id="UP000304382">
    <property type="component" value="Unassembled WGS sequence"/>
</dbReference>
<comment type="caution">
    <text evidence="2">The sequence shown here is derived from an EMBL/GenBank/DDBJ whole genome shotgun (WGS) entry which is preliminary data.</text>
</comment>
<dbReference type="InterPro" id="IPR011989">
    <property type="entry name" value="ARM-like"/>
</dbReference>
<dbReference type="OrthoDB" id="235862at2157"/>
<name>A0A4C2EN01_9EURY</name>
<dbReference type="AlphaFoldDB" id="A0A4C2EN01"/>
<accession>A0A4C2EN01</accession>
<dbReference type="EMBL" id="BIXZ01000013">
    <property type="protein sequence ID" value="GCF15964.1"/>
    <property type="molecule type" value="Genomic_DNA"/>
</dbReference>
<sequence>MTESTALASLDPEMVRPEAVDRDALGEALSATKNRRRTHAAKLTATLAAKDPSFVEPLVPTIASVLGDERVVVNRELSSALASIAAESADSVTPAIAPLLELLSDDVPLVRSVAAIPVRALAVEDPTLFVGHADQLLDVVERDVSDPTAGFDAAPLEDPEVFELHQSISQDEERRQFVARTVAAMVLEEVTAIEPESVAEHVDPLLSLLNDDDAAVVGAVANCIASLTRADVAGVSDAATALSDQLLTWEHDDAIRAQLLRALGYVGDSEAIPAVRTVATDEDAPPELRTLAAETEDWLREQSE</sequence>
<protein>
    <recommendedName>
        <fullName evidence="4">HEAT repeat domain-containing protein</fullName>
    </recommendedName>
</protein>
<evidence type="ECO:0000313" key="2">
    <source>
        <dbReference type="EMBL" id="GCF15964.1"/>
    </source>
</evidence>
<evidence type="ECO:0008006" key="4">
    <source>
        <dbReference type="Google" id="ProtNLM"/>
    </source>
</evidence>
<keyword evidence="3" id="KW-1185">Reference proteome</keyword>
<evidence type="ECO:0000256" key="1">
    <source>
        <dbReference type="SAM" id="MobiDB-lite"/>
    </source>
</evidence>
<evidence type="ECO:0000313" key="3">
    <source>
        <dbReference type="Proteomes" id="UP000304382"/>
    </source>
</evidence>